<feature type="transmembrane region" description="Helical" evidence="1">
    <location>
        <begin position="89"/>
        <end position="108"/>
    </location>
</feature>
<feature type="transmembrane region" description="Helical" evidence="1">
    <location>
        <begin position="166"/>
        <end position="187"/>
    </location>
</feature>
<keyword evidence="1" id="KW-0812">Transmembrane</keyword>
<feature type="transmembrane region" description="Helical" evidence="1">
    <location>
        <begin position="58"/>
        <end position="77"/>
    </location>
</feature>
<evidence type="ECO:0008006" key="4">
    <source>
        <dbReference type="Google" id="ProtNLM"/>
    </source>
</evidence>
<dbReference type="OrthoDB" id="291594at2"/>
<protein>
    <recommendedName>
        <fullName evidence="4">Peptidase family M50</fullName>
    </recommendedName>
</protein>
<evidence type="ECO:0000313" key="3">
    <source>
        <dbReference type="Proteomes" id="UP000317429"/>
    </source>
</evidence>
<evidence type="ECO:0000256" key="1">
    <source>
        <dbReference type="SAM" id="Phobius"/>
    </source>
</evidence>
<dbReference type="RefSeq" id="WP_145283171.1">
    <property type="nucleotide sequence ID" value="NZ_CP036291.1"/>
</dbReference>
<evidence type="ECO:0000313" key="2">
    <source>
        <dbReference type="EMBL" id="QDU88347.1"/>
    </source>
</evidence>
<keyword evidence="3" id="KW-1185">Reference proteome</keyword>
<proteinExistence type="predicted"/>
<keyword evidence="1" id="KW-1133">Transmembrane helix</keyword>
<sequence>MRRLLLAVPAAAWCWLAMMFVHELGHVVAGWLTGGRIAHVELRPGRLSHTLVLPNPWPTAVVWSGIIVGWLTPQIALALRPICWMRIGLVAEFWAGFCLLAGGVYLAVGGGTPLTDTEQLVALGWPLPMLIAIGAAVAVIGYVRARSASVRFYKDIRDRDVGLDEVAFWWWWLVAWCVGQSIVASLVC</sequence>
<dbReference type="KEGG" id="pnd:Pla175_17220"/>
<accession>A0A518DA36</accession>
<dbReference type="Proteomes" id="UP000317429">
    <property type="component" value="Chromosome"/>
</dbReference>
<gene>
    <name evidence="2" type="ORF">Pla175_17220</name>
</gene>
<dbReference type="AlphaFoldDB" id="A0A518DA36"/>
<reference evidence="2 3" key="1">
    <citation type="submission" date="2019-02" db="EMBL/GenBank/DDBJ databases">
        <title>Deep-cultivation of Planctomycetes and their phenomic and genomic characterization uncovers novel biology.</title>
        <authorList>
            <person name="Wiegand S."/>
            <person name="Jogler M."/>
            <person name="Boedeker C."/>
            <person name="Pinto D."/>
            <person name="Vollmers J."/>
            <person name="Rivas-Marin E."/>
            <person name="Kohn T."/>
            <person name="Peeters S.H."/>
            <person name="Heuer A."/>
            <person name="Rast P."/>
            <person name="Oberbeckmann S."/>
            <person name="Bunk B."/>
            <person name="Jeske O."/>
            <person name="Meyerdierks A."/>
            <person name="Storesund J.E."/>
            <person name="Kallscheuer N."/>
            <person name="Luecker S."/>
            <person name="Lage O.M."/>
            <person name="Pohl T."/>
            <person name="Merkel B.J."/>
            <person name="Hornburger P."/>
            <person name="Mueller R.-W."/>
            <person name="Bruemmer F."/>
            <person name="Labrenz M."/>
            <person name="Spormann A.M."/>
            <person name="Op den Camp H."/>
            <person name="Overmann J."/>
            <person name="Amann R."/>
            <person name="Jetten M.S.M."/>
            <person name="Mascher T."/>
            <person name="Medema M.H."/>
            <person name="Devos D.P."/>
            <person name="Kaster A.-K."/>
            <person name="Ovreas L."/>
            <person name="Rohde M."/>
            <person name="Galperin M.Y."/>
            <person name="Jogler C."/>
        </authorList>
    </citation>
    <scope>NUCLEOTIDE SEQUENCE [LARGE SCALE GENOMIC DNA]</scope>
    <source>
        <strain evidence="2 3">Pla175</strain>
    </source>
</reference>
<feature type="transmembrane region" description="Helical" evidence="1">
    <location>
        <begin position="120"/>
        <end position="145"/>
    </location>
</feature>
<keyword evidence="1" id="KW-0472">Membrane</keyword>
<name>A0A518DA36_9BACT</name>
<dbReference type="EMBL" id="CP036291">
    <property type="protein sequence ID" value="QDU88347.1"/>
    <property type="molecule type" value="Genomic_DNA"/>
</dbReference>
<organism evidence="2 3">
    <name type="scientific">Pirellulimonas nuda</name>
    <dbReference type="NCBI Taxonomy" id="2528009"/>
    <lineage>
        <taxon>Bacteria</taxon>
        <taxon>Pseudomonadati</taxon>
        <taxon>Planctomycetota</taxon>
        <taxon>Planctomycetia</taxon>
        <taxon>Pirellulales</taxon>
        <taxon>Lacipirellulaceae</taxon>
        <taxon>Pirellulimonas</taxon>
    </lineage>
</organism>